<dbReference type="EMBL" id="CP035758">
    <property type="protein sequence ID" value="QBD75245.1"/>
    <property type="molecule type" value="Genomic_DNA"/>
</dbReference>
<dbReference type="Proteomes" id="UP000290365">
    <property type="component" value="Chromosome"/>
</dbReference>
<accession>A0A4P6JJF8</accession>
<dbReference type="AlphaFoldDB" id="A0A4P6JJF8"/>
<organism evidence="1 2">
    <name type="scientific">Ktedonosporobacter rubrisoli</name>
    <dbReference type="NCBI Taxonomy" id="2509675"/>
    <lineage>
        <taxon>Bacteria</taxon>
        <taxon>Bacillati</taxon>
        <taxon>Chloroflexota</taxon>
        <taxon>Ktedonobacteria</taxon>
        <taxon>Ktedonobacterales</taxon>
        <taxon>Ktedonosporobacteraceae</taxon>
        <taxon>Ktedonosporobacter</taxon>
    </lineage>
</organism>
<evidence type="ECO:0008006" key="3">
    <source>
        <dbReference type="Google" id="ProtNLM"/>
    </source>
</evidence>
<sequence length="228" mass="26093">MEVQQNMSEYVVSPENSRAEIEAVIAAFLGELERAVAQRKDASELMTAIQAKREELALAYQDRAVDEYARYNLQLTSVVLAAYQVLGDVWPHAELIALLRHALIDTTRAYVQQMTASSLDQAADPFKTMVAASKAREAHFFGAGFHFERERDDDQAYLLNVRSCFYHNFFVDHEAPELTPLFCDYDANWIEAIDPARHGLRFERPTTIGYGGKFCPFHFYRTERGNRQ</sequence>
<evidence type="ECO:0000313" key="1">
    <source>
        <dbReference type="EMBL" id="QBD75245.1"/>
    </source>
</evidence>
<keyword evidence="2" id="KW-1185">Reference proteome</keyword>
<gene>
    <name evidence="1" type="ORF">EPA93_04235</name>
</gene>
<dbReference type="Pfam" id="PF14196">
    <property type="entry name" value="ATC_hydrolase"/>
    <property type="match status" value="1"/>
</dbReference>
<reference evidence="1 2" key="1">
    <citation type="submission" date="2019-01" db="EMBL/GenBank/DDBJ databases">
        <title>Ktedonosporobacter rubrisoli SCAWS-G2.</title>
        <authorList>
            <person name="Huang Y."/>
            <person name="Yan B."/>
        </authorList>
    </citation>
    <scope>NUCLEOTIDE SEQUENCE [LARGE SCALE GENOMIC DNA]</scope>
    <source>
        <strain evidence="1 2">SCAWS-G2</strain>
    </source>
</reference>
<dbReference type="KEGG" id="kbs:EPA93_04235"/>
<protein>
    <recommendedName>
        <fullName evidence="3">L-2-amino-thiazoline-4-carboxylic acid hydrolase</fullName>
    </recommendedName>
</protein>
<dbReference type="OrthoDB" id="1094540at2"/>
<name>A0A4P6JJF8_KTERU</name>
<dbReference type="InterPro" id="IPR026002">
    <property type="entry name" value="ATC_hydrolase-like"/>
</dbReference>
<proteinExistence type="predicted"/>
<evidence type="ECO:0000313" key="2">
    <source>
        <dbReference type="Proteomes" id="UP000290365"/>
    </source>
</evidence>